<dbReference type="EMBL" id="AZGZ01000002">
    <property type="protein sequence ID" value="KZZ97206.1"/>
    <property type="molecule type" value="Genomic_DNA"/>
</dbReference>
<evidence type="ECO:0000256" key="3">
    <source>
        <dbReference type="HAMAP-Rule" id="MF_03037"/>
    </source>
</evidence>
<dbReference type="GO" id="GO:0005634">
    <property type="term" value="C:nucleus"/>
    <property type="evidence" value="ECO:0007669"/>
    <property type="project" value="EnsemblFungi"/>
</dbReference>
<dbReference type="PANTHER" id="PTHR19920:SF0">
    <property type="entry name" value="CYTOSOLIC IRON-SULFUR PROTEIN ASSEMBLY PROTEIN CIAO1-RELATED"/>
    <property type="match status" value="1"/>
</dbReference>
<dbReference type="OrthoDB" id="284782at2759"/>
<dbReference type="Pfam" id="PF00400">
    <property type="entry name" value="WD40"/>
    <property type="match status" value="5"/>
</dbReference>
<evidence type="ECO:0000256" key="2">
    <source>
        <dbReference type="ARBA" id="ARBA00022737"/>
    </source>
</evidence>
<dbReference type="GO" id="GO:0016226">
    <property type="term" value="P:iron-sulfur cluster assembly"/>
    <property type="evidence" value="ECO:0007669"/>
    <property type="project" value="UniProtKB-UniRule"/>
</dbReference>
<protein>
    <recommendedName>
        <fullName evidence="3">Probable cytosolic iron-sulfur protein assembly protein 1</fullName>
    </recommendedName>
</protein>
<dbReference type="GO" id="GO:0005829">
    <property type="term" value="C:cytosol"/>
    <property type="evidence" value="ECO:0007669"/>
    <property type="project" value="EnsemblFungi"/>
</dbReference>
<evidence type="ECO:0000256" key="1">
    <source>
        <dbReference type="ARBA" id="ARBA00022574"/>
    </source>
</evidence>
<dbReference type="InterPro" id="IPR020472">
    <property type="entry name" value="WD40_PAC1"/>
</dbReference>
<name>A0A168CZR6_9EURO</name>
<dbReference type="AlphaFoldDB" id="A0A168CZR6"/>
<dbReference type="GO" id="GO:0002098">
    <property type="term" value="P:tRNA wobble uridine modification"/>
    <property type="evidence" value="ECO:0007669"/>
    <property type="project" value="EnsemblFungi"/>
</dbReference>
<dbReference type="SMART" id="SM00320">
    <property type="entry name" value="WD40"/>
    <property type="match status" value="7"/>
</dbReference>
<evidence type="ECO:0000313" key="6">
    <source>
        <dbReference type="Proteomes" id="UP000242877"/>
    </source>
</evidence>
<feature type="repeat" description="WD" evidence="4">
    <location>
        <begin position="131"/>
        <end position="163"/>
    </location>
</feature>
<comment type="function">
    <text evidence="3">Essential component of the cytosolic iron-sulfur (Fe/S) protein assembly machinery. Required for the maturation of extramitochondrial Fe/S proteins.</text>
</comment>
<dbReference type="HAMAP" id="MF_03037">
    <property type="entry name" value="ciao1"/>
    <property type="match status" value="1"/>
</dbReference>
<dbReference type="Proteomes" id="UP000242877">
    <property type="component" value="Unassembled WGS sequence"/>
</dbReference>
<dbReference type="SUPFAM" id="SSF50978">
    <property type="entry name" value="WD40 repeat-like"/>
    <property type="match status" value="1"/>
</dbReference>
<dbReference type="InterPro" id="IPR028608">
    <property type="entry name" value="CIAO1/Cia1"/>
</dbReference>
<proteinExistence type="inferred from homology"/>
<comment type="similarity">
    <text evidence="3">Belongs to the WD repeat CIA1 family.</text>
</comment>
<keyword evidence="2" id="KW-0677">Repeat</keyword>
<gene>
    <name evidence="3" type="primary">CIA1</name>
    <name evidence="5" type="ORF">AAP_00849</name>
</gene>
<comment type="caution">
    <text evidence="5">The sequence shown here is derived from an EMBL/GenBank/DDBJ whole genome shotgun (WGS) entry which is preliminary data.</text>
</comment>
<evidence type="ECO:0000256" key="4">
    <source>
        <dbReference type="PROSITE-ProRule" id="PRU00221"/>
    </source>
</evidence>
<accession>A0A168CZR6</accession>
<dbReference type="InterPro" id="IPR001680">
    <property type="entry name" value="WD40_rpt"/>
</dbReference>
<dbReference type="PRINTS" id="PR00320">
    <property type="entry name" value="GPROTEINBRPT"/>
</dbReference>
<feature type="repeat" description="WD" evidence="4">
    <location>
        <begin position="65"/>
        <end position="99"/>
    </location>
</feature>
<dbReference type="InterPro" id="IPR015943">
    <property type="entry name" value="WD40/YVTN_repeat-like_dom_sf"/>
</dbReference>
<keyword evidence="6" id="KW-1185">Reference proteome</keyword>
<sequence length="418" mass="46143">MPATAQTTSALSLAFQPIASLSSPTPGRQWSSFPHPSLPIVAVCGIDKAVRIYSLVNFQLLAVIGGGHERSIRSCAWKPKSKELILATGSFDATVGIWKSDINDGDEKLLQSSTEVAGDDEDDRWRFAVLLDGHESEVKSVAWSSNGSMLATCSRDKSIWIWEDLEDGDDNFETVAVLQEHAADVKCLAWHPNEDCLASGSYDDTIRLWREDADDWGQVACLKGHEGTVWSIDWENLDKTRGNQSLIGGDVSEIANDQISSMHPRLVSASDDKTVRIWKRISDKQSPQNTSSIPSIIRPTEADEVWIEETTLPPVHDLSIYSVSWSKHTGHIATTGADGRIAIYEEKQMSGDVDMHNLKEGTSWNSQWEVIRIIEAAHGEYEINHVVWADICEAATSGATQEVLLSTGDDGLVKVWRM</sequence>
<dbReference type="PANTHER" id="PTHR19920">
    <property type="entry name" value="WD40 PROTEIN CIAO1"/>
    <property type="match status" value="1"/>
</dbReference>
<evidence type="ECO:0000313" key="5">
    <source>
        <dbReference type="EMBL" id="KZZ97206.1"/>
    </source>
</evidence>
<organism evidence="5 6">
    <name type="scientific">Ascosphaera apis ARSEF 7405</name>
    <dbReference type="NCBI Taxonomy" id="392613"/>
    <lineage>
        <taxon>Eukaryota</taxon>
        <taxon>Fungi</taxon>
        <taxon>Dikarya</taxon>
        <taxon>Ascomycota</taxon>
        <taxon>Pezizomycotina</taxon>
        <taxon>Eurotiomycetes</taxon>
        <taxon>Eurotiomycetidae</taxon>
        <taxon>Onygenales</taxon>
        <taxon>Ascosphaeraceae</taxon>
        <taxon>Ascosphaera</taxon>
    </lineage>
</organism>
<dbReference type="PROSITE" id="PS50082">
    <property type="entry name" value="WD_REPEATS_2"/>
    <property type="match status" value="4"/>
</dbReference>
<dbReference type="PROSITE" id="PS50294">
    <property type="entry name" value="WD_REPEATS_REGION"/>
    <property type="match status" value="2"/>
</dbReference>
<dbReference type="GO" id="GO:0097361">
    <property type="term" value="C:cytosolic [4Fe-4S] assembly targeting complex"/>
    <property type="evidence" value="ECO:0007669"/>
    <property type="project" value="EnsemblFungi"/>
</dbReference>
<dbReference type="InterPro" id="IPR036322">
    <property type="entry name" value="WD40_repeat_dom_sf"/>
</dbReference>
<feature type="repeat" description="WD" evidence="4">
    <location>
        <begin position="178"/>
        <end position="209"/>
    </location>
</feature>
<dbReference type="Gene3D" id="2.130.10.10">
    <property type="entry name" value="YVTN repeat-like/Quinoprotein amine dehydrogenase"/>
    <property type="match status" value="1"/>
</dbReference>
<feature type="repeat" description="WD" evidence="4">
    <location>
        <begin position="404"/>
        <end position="418"/>
    </location>
</feature>
<dbReference type="VEuPathDB" id="FungiDB:AAP_00849"/>
<keyword evidence="1 4" id="KW-0853">WD repeat</keyword>
<reference evidence="5 6" key="1">
    <citation type="journal article" date="2016" name="Genome Biol. Evol.">
        <title>Divergent and convergent evolution of fungal pathogenicity.</title>
        <authorList>
            <person name="Shang Y."/>
            <person name="Xiao G."/>
            <person name="Zheng P."/>
            <person name="Cen K."/>
            <person name="Zhan S."/>
            <person name="Wang C."/>
        </authorList>
    </citation>
    <scope>NUCLEOTIDE SEQUENCE [LARGE SCALE GENOMIC DNA]</scope>
    <source>
        <strain evidence="5 6">ARSEF 7405</strain>
    </source>
</reference>